<proteinExistence type="predicted"/>
<dbReference type="SUPFAM" id="SSF51338">
    <property type="entry name" value="Composite domain of metallo-dependent hydrolases"/>
    <property type="match status" value="1"/>
</dbReference>
<gene>
    <name evidence="2" type="ORF">EAX62_03875</name>
</gene>
<name>A0A3M0GKU7_9ACTN</name>
<keyword evidence="2" id="KW-0378">Hydrolase</keyword>
<dbReference type="PANTHER" id="PTHR43135">
    <property type="entry name" value="ALPHA-D-RIBOSE 1-METHYLPHOSPHONATE 5-TRIPHOSPHATE DIPHOSPHATASE"/>
    <property type="match status" value="1"/>
</dbReference>
<keyword evidence="3" id="KW-1185">Reference proteome</keyword>
<dbReference type="SUPFAM" id="SSF51556">
    <property type="entry name" value="Metallo-dependent hydrolases"/>
    <property type="match status" value="1"/>
</dbReference>
<dbReference type="OrthoDB" id="3514520at2"/>
<dbReference type="EMBL" id="REFW01000001">
    <property type="protein sequence ID" value="RMB61769.1"/>
    <property type="molecule type" value="Genomic_DNA"/>
</dbReference>
<dbReference type="InterPro" id="IPR006680">
    <property type="entry name" value="Amidohydro-rel"/>
</dbReference>
<evidence type="ECO:0000259" key="1">
    <source>
        <dbReference type="Pfam" id="PF01979"/>
    </source>
</evidence>
<dbReference type="InterPro" id="IPR051781">
    <property type="entry name" value="Metallo-dep_Hydrolase"/>
</dbReference>
<evidence type="ECO:0000313" key="2">
    <source>
        <dbReference type="EMBL" id="RMB61769.1"/>
    </source>
</evidence>
<comment type="caution">
    <text evidence="2">The sequence shown here is derived from an EMBL/GenBank/DDBJ whole genome shotgun (WGS) entry which is preliminary data.</text>
</comment>
<protein>
    <submittedName>
        <fullName evidence="2">Amidohydrolase family protein</fullName>
    </submittedName>
</protein>
<dbReference type="Pfam" id="PF01979">
    <property type="entry name" value="Amidohydro_1"/>
    <property type="match status" value="1"/>
</dbReference>
<evidence type="ECO:0000313" key="3">
    <source>
        <dbReference type="Proteomes" id="UP000275256"/>
    </source>
</evidence>
<dbReference type="InterPro" id="IPR011059">
    <property type="entry name" value="Metal-dep_hydrolase_composite"/>
</dbReference>
<dbReference type="InterPro" id="IPR032466">
    <property type="entry name" value="Metal_Hydrolase"/>
</dbReference>
<dbReference type="CDD" id="cd01299">
    <property type="entry name" value="Met_dep_hydrolase_A"/>
    <property type="match status" value="1"/>
</dbReference>
<sequence length="397" mass="40978">MVILRCGSMFDGEQFVGNVEIMIEDRVITGVTSGLISTRVGVEGSDVEGDVVVDFGADAMVLPGFVDTHQHLTWDCSPDPVFWLTTASDEDLLRTARRNAWTALASGVTTVRDLGDRGYVTLALRDETALFPGAGPTVLPSGPPITSVGGHCWFLGGEAAGIPALRRAVRERAAHGVSVVKVMATGGNVTPGSAPFESQFSLEELRAVVDEAHALGLPVAAHGHGVDGIADAVAAGVDTVEHCTFMTAEGIADRPDVLAAIADSGAHVSLTLGMVPGLGTPPPAIASRMAALLTHLRGLVAAGIPIALGTDAGIGPARPHDSMSYAVQVAAEHTSLESALRAATSGSAQALRLGSSIGRLRPGYDADLVILGADPRREINALRDVRAVIRHGVRVVG</sequence>
<dbReference type="PANTHER" id="PTHR43135:SF3">
    <property type="entry name" value="ALPHA-D-RIBOSE 1-METHYLPHOSPHONATE 5-TRIPHOSPHATE DIPHOSPHATASE"/>
    <property type="match status" value="1"/>
</dbReference>
<reference evidence="2 3" key="1">
    <citation type="submission" date="2018-10" db="EMBL/GenBank/DDBJ databases">
        <title>Tessaracoccus antarcticuss sp. nov., isolated from sediment.</title>
        <authorList>
            <person name="Zhou L.Y."/>
            <person name="Du Z.J."/>
        </authorList>
    </citation>
    <scope>NUCLEOTIDE SEQUENCE [LARGE SCALE GENOMIC DNA]</scope>
    <source>
        <strain evidence="2 3">JDX10</strain>
    </source>
</reference>
<organism evidence="2 3">
    <name type="scientific">Tessaracoccus antarcticus</name>
    <dbReference type="NCBI Taxonomy" id="2479848"/>
    <lineage>
        <taxon>Bacteria</taxon>
        <taxon>Bacillati</taxon>
        <taxon>Actinomycetota</taxon>
        <taxon>Actinomycetes</taxon>
        <taxon>Propionibacteriales</taxon>
        <taxon>Propionibacteriaceae</taxon>
        <taxon>Tessaracoccus</taxon>
    </lineage>
</organism>
<accession>A0A3M0GKU7</accession>
<dbReference type="GO" id="GO:0016810">
    <property type="term" value="F:hydrolase activity, acting on carbon-nitrogen (but not peptide) bonds"/>
    <property type="evidence" value="ECO:0007669"/>
    <property type="project" value="InterPro"/>
</dbReference>
<dbReference type="RefSeq" id="WP_121900316.1">
    <property type="nucleotide sequence ID" value="NZ_REFW01000001.1"/>
</dbReference>
<dbReference type="Gene3D" id="3.20.20.140">
    <property type="entry name" value="Metal-dependent hydrolases"/>
    <property type="match status" value="1"/>
</dbReference>
<feature type="domain" description="Amidohydrolase-related" evidence="1">
    <location>
        <begin position="60"/>
        <end position="393"/>
    </location>
</feature>
<dbReference type="AlphaFoldDB" id="A0A3M0GKU7"/>
<dbReference type="InterPro" id="IPR057744">
    <property type="entry name" value="OTAase-like"/>
</dbReference>
<dbReference type="Gene3D" id="2.30.40.10">
    <property type="entry name" value="Urease, subunit C, domain 1"/>
    <property type="match status" value="1"/>
</dbReference>
<dbReference type="Proteomes" id="UP000275256">
    <property type="component" value="Unassembled WGS sequence"/>
</dbReference>